<proteinExistence type="predicted"/>
<gene>
    <name evidence="3" type="ORF">PRZ48_003829</name>
</gene>
<feature type="transmembrane region" description="Helical" evidence="1">
    <location>
        <begin position="193"/>
        <end position="214"/>
    </location>
</feature>
<organism evidence="3 4">
    <name type="scientific">Zasmidium cellare</name>
    <name type="common">Wine cellar mold</name>
    <name type="synonym">Racodium cellare</name>
    <dbReference type="NCBI Taxonomy" id="395010"/>
    <lineage>
        <taxon>Eukaryota</taxon>
        <taxon>Fungi</taxon>
        <taxon>Dikarya</taxon>
        <taxon>Ascomycota</taxon>
        <taxon>Pezizomycotina</taxon>
        <taxon>Dothideomycetes</taxon>
        <taxon>Dothideomycetidae</taxon>
        <taxon>Mycosphaerellales</taxon>
        <taxon>Mycosphaerellaceae</taxon>
        <taxon>Zasmidium</taxon>
    </lineage>
</organism>
<evidence type="ECO:0000313" key="3">
    <source>
        <dbReference type="EMBL" id="KAK4505864.1"/>
    </source>
</evidence>
<keyword evidence="1" id="KW-0472">Membrane</keyword>
<feature type="chain" id="PRO_5045285612" evidence="2">
    <location>
        <begin position="27"/>
        <end position="337"/>
    </location>
</feature>
<reference evidence="3 4" key="1">
    <citation type="journal article" date="2023" name="G3 (Bethesda)">
        <title>A chromosome-level genome assembly of Zasmidium syzygii isolated from banana leaves.</title>
        <authorList>
            <person name="van Westerhoven A.C."/>
            <person name="Mehrabi R."/>
            <person name="Talebi R."/>
            <person name="Steentjes M.B.F."/>
            <person name="Corcolon B."/>
            <person name="Chong P.A."/>
            <person name="Kema G.H.J."/>
            <person name="Seidl M.F."/>
        </authorList>
    </citation>
    <scope>NUCLEOTIDE SEQUENCE [LARGE SCALE GENOMIC DNA]</scope>
    <source>
        <strain evidence="3 4">P124</strain>
    </source>
</reference>
<evidence type="ECO:0000256" key="1">
    <source>
        <dbReference type="SAM" id="Phobius"/>
    </source>
</evidence>
<dbReference type="EMBL" id="JAXOVC010000002">
    <property type="protein sequence ID" value="KAK4505864.1"/>
    <property type="molecule type" value="Genomic_DNA"/>
</dbReference>
<keyword evidence="1" id="KW-1133">Transmembrane helix</keyword>
<accession>A0ABR0EW63</accession>
<keyword evidence="2" id="KW-0732">Signal</keyword>
<comment type="caution">
    <text evidence="3">The sequence shown here is derived from an EMBL/GenBank/DDBJ whole genome shotgun (WGS) entry which is preliminary data.</text>
</comment>
<name>A0ABR0EW63_ZASCE</name>
<keyword evidence="4" id="KW-1185">Reference proteome</keyword>
<evidence type="ECO:0000313" key="4">
    <source>
        <dbReference type="Proteomes" id="UP001305779"/>
    </source>
</evidence>
<feature type="transmembrane region" description="Helical" evidence="1">
    <location>
        <begin position="297"/>
        <end position="319"/>
    </location>
</feature>
<feature type="transmembrane region" description="Helical" evidence="1">
    <location>
        <begin position="125"/>
        <end position="142"/>
    </location>
</feature>
<feature type="transmembrane region" description="Helical" evidence="1">
    <location>
        <begin position="92"/>
        <end position="113"/>
    </location>
</feature>
<protein>
    <submittedName>
        <fullName evidence="3">Uncharacterized protein</fullName>
    </submittedName>
</protein>
<evidence type="ECO:0000256" key="2">
    <source>
        <dbReference type="SAM" id="SignalP"/>
    </source>
</evidence>
<keyword evidence="1" id="KW-0812">Transmembrane</keyword>
<feature type="transmembrane region" description="Helical" evidence="1">
    <location>
        <begin position="162"/>
        <end position="181"/>
    </location>
</feature>
<sequence>MGLLRPITALLLAGIVITAHLALVKQASWNGTFSLDSLLIYTHRILPNTAIPIKLPWTGIPQLDNYFAFMTSFFWTTLDARNVRAHWAGNHLLGTLSSIWLVMLVEAVDGGFVGWTVKGRGSWRALGWGLVAGHVVPTVLMLRLKPDGEGVASQQVWTIGRLFHPVFLLGFWGVLKVVLPAGAGSETSSRRRFYAFSMLASGFFHITSLGFLLAPEMFPGWLDPAVSKALDPKTVLVPTPFWSEAVVKKVDFTTGVAVFLQWDYLCSAAAIVVWATAMYVEAVGKVGGKAVKGGLEMVVQTVAVGVLAGPGAAAAFLMLEREGVRAEAEVVGEKKRL</sequence>
<feature type="signal peptide" evidence="2">
    <location>
        <begin position="1"/>
        <end position="26"/>
    </location>
</feature>
<dbReference type="Proteomes" id="UP001305779">
    <property type="component" value="Unassembled WGS sequence"/>
</dbReference>